<dbReference type="PANTHER" id="PTHR22916">
    <property type="entry name" value="GLYCOSYLTRANSFERASE"/>
    <property type="match status" value="1"/>
</dbReference>
<dbReference type="EMBL" id="CP062941">
    <property type="protein sequence ID" value="QOL51491.1"/>
    <property type="molecule type" value="Genomic_DNA"/>
</dbReference>
<dbReference type="SUPFAM" id="SSF53448">
    <property type="entry name" value="Nucleotide-diphospho-sugar transferases"/>
    <property type="match status" value="1"/>
</dbReference>
<dbReference type="Proteomes" id="UP000593875">
    <property type="component" value="Chromosome"/>
</dbReference>
<proteinExistence type="predicted"/>
<dbReference type="CDD" id="cd00761">
    <property type="entry name" value="Glyco_tranf_GTA_type"/>
    <property type="match status" value="1"/>
</dbReference>
<dbReference type="InterPro" id="IPR029044">
    <property type="entry name" value="Nucleotide-diphossugar_trans"/>
</dbReference>
<dbReference type="InterPro" id="IPR001173">
    <property type="entry name" value="Glyco_trans_2-like"/>
</dbReference>
<dbReference type="RefSeq" id="WP_193688465.1">
    <property type="nucleotide sequence ID" value="NZ_CP062941.1"/>
</dbReference>
<dbReference type="KEGG" id="mlir:LPB04_09675"/>
<reference evidence="2 3" key="1">
    <citation type="submission" date="2020-10" db="EMBL/GenBank/DDBJ databases">
        <title>Genome sequencing of Massilia sp. LPB0304.</title>
        <authorList>
            <person name="Kim J."/>
        </authorList>
    </citation>
    <scope>NUCLEOTIDE SEQUENCE [LARGE SCALE GENOMIC DNA]</scope>
    <source>
        <strain evidence="2 3">LPB0304</strain>
    </source>
</reference>
<dbReference type="GO" id="GO:0016758">
    <property type="term" value="F:hexosyltransferase activity"/>
    <property type="evidence" value="ECO:0007669"/>
    <property type="project" value="UniProtKB-ARBA"/>
</dbReference>
<accession>A0A7L9U8W3</accession>
<sequence>MNTAPRLSILVPAYNAQQHLDATLRSVLEQMGPDHELVVIDDGSTDATSEVARRLQAAYPALATRLIRQDNAGLATTRNRLLDAAAGEYILFLDADDLVLPGTLAELDAIIAAHRPDVIACDFNDWHPHNMRRTRRMERGYPAATLLTDREAILRTFFMDRQCYAWANVMRREIYARQPAPLYPPGRTFEDITVTPQLIADCASLVRLARPCFDYRQHPGSMKRGLSHKWCTDFAQAVLHTRRHFETLPVSAALRLHIDAATVHYYIVILKRTYEMPWREGRAARADVRALLLQNLFNPLETVLDAMAGEVLDSHDRRADRRAASQMRKLLAGNPGFVLGKLVARKIKVWQRKAAA</sequence>
<dbReference type="Gene3D" id="3.90.550.10">
    <property type="entry name" value="Spore Coat Polysaccharide Biosynthesis Protein SpsA, Chain A"/>
    <property type="match status" value="1"/>
</dbReference>
<evidence type="ECO:0000259" key="1">
    <source>
        <dbReference type="Pfam" id="PF00535"/>
    </source>
</evidence>
<protein>
    <submittedName>
        <fullName evidence="2">Glycosyltransferase family 2 protein</fullName>
    </submittedName>
</protein>
<keyword evidence="3" id="KW-1185">Reference proteome</keyword>
<evidence type="ECO:0000313" key="2">
    <source>
        <dbReference type="EMBL" id="QOL51491.1"/>
    </source>
</evidence>
<dbReference type="AlphaFoldDB" id="A0A7L9U8W3"/>
<evidence type="ECO:0000313" key="3">
    <source>
        <dbReference type="Proteomes" id="UP000593875"/>
    </source>
</evidence>
<keyword evidence="2" id="KW-0808">Transferase</keyword>
<name>A0A7L9U8W3_9BURK</name>
<organism evidence="2 3">
    <name type="scientific">Massilia litorea</name>
    <dbReference type="NCBI Taxonomy" id="2769491"/>
    <lineage>
        <taxon>Bacteria</taxon>
        <taxon>Pseudomonadati</taxon>
        <taxon>Pseudomonadota</taxon>
        <taxon>Betaproteobacteria</taxon>
        <taxon>Burkholderiales</taxon>
        <taxon>Oxalobacteraceae</taxon>
        <taxon>Telluria group</taxon>
        <taxon>Massilia</taxon>
    </lineage>
</organism>
<gene>
    <name evidence="2" type="ORF">LPB04_09675</name>
</gene>
<dbReference type="PANTHER" id="PTHR22916:SF3">
    <property type="entry name" value="UDP-GLCNAC:BETAGAL BETA-1,3-N-ACETYLGLUCOSAMINYLTRANSFERASE-LIKE PROTEIN 1"/>
    <property type="match status" value="1"/>
</dbReference>
<dbReference type="Pfam" id="PF00535">
    <property type="entry name" value="Glycos_transf_2"/>
    <property type="match status" value="1"/>
</dbReference>
<feature type="domain" description="Glycosyltransferase 2-like" evidence="1">
    <location>
        <begin position="8"/>
        <end position="143"/>
    </location>
</feature>